<organism evidence="3 4">
    <name type="scientific">Aminivibrio pyruvatiphilus</name>
    <dbReference type="NCBI Taxonomy" id="1005740"/>
    <lineage>
        <taxon>Bacteria</taxon>
        <taxon>Thermotogati</taxon>
        <taxon>Synergistota</taxon>
        <taxon>Synergistia</taxon>
        <taxon>Synergistales</taxon>
        <taxon>Aminobacteriaceae</taxon>
        <taxon>Aminivibrio</taxon>
    </lineage>
</organism>
<dbReference type="InterPro" id="IPR043166">
    <property type="entry name" value="LarA-like_C"/>
</dbReference>
<dbReference type="AlphaFoldDB" id="A0A4R8M419"/>
<proteinExistence type="predicted"/>
<dbReference type="EMBL" id="SORI01000013">
    <property type="protein sequence ID" value="TDY59468.1"/>
    <property type="molecule type" value="Genomic_DNA"/>
</dbReference>
<name>A0A4R8M419_9BACT</name>
<evidence type="ECO:0000259" key="2">
    <source>
        <dbReference type="Pfam" id="PF21113"/>
    </source>
</evidence>
<dbReference type="InterPro" id="IPR048068">
    <property type="entry name" value="LarA-like"/>
</dbReference>
<feature type="domain" description="LarA-like N-terminal" evidence="1">
    <location>
        <begin position="41"/>
        <end position="199"/>
    </location>
</feature>
<dbReference type="Pfam" id="PF21113">
    <property type="entry name" value="LarA_C"/>
    <property type="match status" value="1"/>
</dbReference>
<dbReference type="Gene3D" id="3.40.50.11440">
    <property type="match status" value="1"/>
</dbReference>
<evidence type="ECO:0000259" key="1">
    <source>
        <dbReference type="Pfam" id="PF09861"/>
    </source>
</evidence>
<dbReference type="GO" id="GO:0050043">
    <property type="term" value="F:lactate racemase activity"/>
    <property type="evidence" value="ECO:0007669"/>
    <property type="project" value="InterPro"/>
</dbReference>
<dbReference type="PANTHER" id="PTHR33171">
    <property type="entry name" value="LAR_N DOMAIN-CONTAINING PROTEIN"/>
    <property type="match status" value="1"/>
</dbReference>
<accession>A0A4R8M419</accession>
<dbReference type="OrthoDB" id="9770545at2"/>
<keyword evidence="4" id="KW-1185">Reference proteome</keyword>
<comment type="caution">
    <text evidence="3">The sequence shown here is derived from an EMBL/GenBank/DDBJ whole genome shotgun (WGS) entry which is preliminary data.</text>
</comment>
<dbReference type="Gene3D" id="3.90.226.30">
    <property type="match status" value="1"/>
</dbReference>
<gene>
    <name evidence="3" type="ORF">C8D99_11345</name>
</gene>
<evidence type="ECO:0000313" key="4">
    <source>
        <dbReference type="Proteomes" id="UP000295066"/>
    </source>
</evidence>
<dbReference type="InterPro" id="IPR048520">
    <property type="entry name" value="LarA_C"/>
</dbReference>
<dbReference type="InterPro" id="IPR018657">
    <property type="entry name" value="LarA-like_N"/>
</dbReference>
<feature type="domain" description="Lactate racemase C-terminal" evidence="2">
    <location>
        <begin position="278"/>
        <end position="334"/>
    </location>
</feature>
<protein>
    <submittedName>
        <fullName evidence="3">Uncharacterized protein DUF2088</fullName>
    </submittedName>
</protein>
<dbReference type="RefSeq" id="WP_133958004.1">
    <property type="nucleotide sequence ID" value="NZ_SORI01000013.1"/>
</dbReference>
<dbReference type="PANTHER" id="PTHR33171:SF17">
    <property type="entry name" value="LARA-LIKE N-TERMINAL DOMAIN-CONTAINING PROTEIN"/>
    <property type="match status" value="1"/>
</dbReference>
<sequence length="422" mass="44536">MTESDRTLQIPLGRKTIPWNPPRDVVIPLPRGERPQAGTPEEALAAPIGSPRLSSLASGAGHIAIVLPDATRLWQDVPRMARALRMEIGDGTPAAVTWIIGAGLHRAPTEKEKDLLLGGASRPGDAVVWSDPEKVADTGMVTSRGTPVAVAPEALEADLLVVAGGIVYHDLAGFSGGRKGLLPGISGRASVQNNHGLSLRGGIEGLEVNVGRLSGNATAEDMEEYGRLLEQGRTVFLLNVVPDETGKPRCYTAGSLEEAWSRGVEMARALQTLHIPEKAALMVVSSGGYPYDIDLYQATKAVTASLGALMPGGGLILCAGLEDGLGPGSFAADLPLALSDPQDLLRRLEEEFTIPGFIALKVPHDMKGHPAALVTEREGTPFPGETFTSFDAALEWMLPRIPPGPVVYVRSGNCIVLRADSE</sequence>
<dbReference type="Pfam" id="PF09861">
    <property type="entry name" value="Lar_N"/>
    <property type="match status" value="1"/>
</dbReference>
<dbReference type="Proteomes" id="UP000295066">
    <property type="component" value="Unassembled WGS sequence"/>
</dbReference>
<evidence type="ECO:0000313" key="3">
    <source>
        <dbReference type="EMBL" id="TDY59468.1"/>
    </source>
</evidence>
<reference evidence="3 4" key="1">
    <citation type="submission" date="2019-03" db="EMBL/GenBank/DDBJ databases">
        <title>Genomic Encyclopedia of Type Strains, Phase IV (KMG-IV): sequencing the most valuable type-strain genomes for metagenomic binning, comparative biology and taxonomic classification.</title>
        <authorList>
            <person name="Goeker M."/>
        </authorList>
    </citation>
    <scope>NUCLEOTIDE SEQUENCE [LARGE SCALE GENOMIC DNA]</scope>
    <source>
        <strain evidence="3 4">DSM 25964</strain>
    </source>
</reference>